<evidence type="ECO:0000256" key="1">
    <source>
        <dbReference type="ARBA" id="ARBA00022552"/>
    </source>
</evidence>
<name>A0A497EUL3_9CREN</name>
<organism evidence="9 10">
    <name type="scientific">Thermoproteota archaeon</name>
    <dbReference type="NCBI Taxonomy" id="2056631"/>
    <lineage>
        <taxon>Archaea</taxon>
        <taxon>Thermoproteota</taxon>
    </lineage>
</organism>
<keyword evidence="5 6" id="KW-0694">RNA-binding</keyword>
<evidence type="ECO:0000313" key="9">
    <source>
        <dbReference type="EMBL" id="RLE50846.1"/>
    </source>
</evidence>
<dbReference type="Pfam" id="PF04167">
    <property type="entry name" value="DUF402"/>
    <property type="match status" value="1"/>
</dbReference>
<dbReference type="InterPro" id="IPR007295">
    <property type="entry name" value="DUF402"/>
</dbReference>
<dbReference type="PIRSF" id="PIRSF018644">
    <property type="entry name" value="RNA-binding_FAU-1"/>
    <property type="match status" value="1"/>
</dbReference>
<evidence type="ECO:0000313" key="10">
    <source>
        <dbReference type="Proteomes" id="UP000268446"/>
    </source>
</evidence>
<reference evidence="9 10" key="1">
    <citation type="submission" date="2018-06" db="EMBL/GenBank/DDBJ databases">
        <title>Extensive metabolic versatility and redundancy in microbially diverse, dynamic hydrothermal sediments.</title>
        <authorList>
            <person name="Dombrowski N."/>
            <person name="Teske A."/>
            <person name="Baker B.J."/>
        </authorList>
    </citation>
    <scope>NUCLEOTIDE SEQUENCE [LARGE SCALE GENOMIC DNA]</scope>
    <source>
        <strain evidence="9">B29_G17</strain>
    </source>
</reference>
<accession>A0A497EUL3</accession>
<keyword evidence="1 6" id="KW-0698">rRNA processing</keyword>
<evidence type="ECO:0000256" key="3">
    <source>
        <dbReference type="ARBA" id="ARBA00022759"/>
    </source>
</evidence>
<dbReference type="Proteomes" id="UP000268446">
    <property type="component" value="Unassembled WGS sequence"/>
</dbReference>
<evidence type="ECO:0000256" key="2">
    <source>
        <dbReference type="ARBA" id="ARBA00022722"/>
    </source>
</evidence>
<protein>
    <recommendedName>
        <fullName evidence="6">Probable ribonuclease FAU-1</fullName>
        <ecNumber evidence="6">3.1.26.-</ecNumber>
    </recommendedName>
    <alternativeName>
        <fullName evidence="6">RNA-binding protein FAU-1</fullName>
    </alternativeName>
</protein>
<comment type="function">
    <text evidence="6">Probable RNase involved in rRNA stability through maturation and/or degradation of precursor rRNAs. Binds to RNA in loop regions with AU-rich sequences.</text>
</comment>
<evidence type="ECO:0000256" key="4">
    <source>
        <dbReference type="ARBA" id="ARBA00022801"/>
    </source>
</evidence>
<keyword evidence="3 6" id="KW-0255">Endonuclease</keyword>
<dbReference type="PANTHER" id="PTHR39159:SF1">
    <property type="entry name" value="UPF0374 PROTEIN YGAC"/>
    <property type="match status" value="1"/>
</dbReference>
<keyword evidence="4 6" id="KW-0378">Hydrolase</keyword>
<gene>
    <name evidence="6" type="primary">fau-1</name>
    <name evidence="9" type="ORF">DRJ20_02970</name>
</gene>
<dbReference type="Gene3D" id="2.40.380.10">
    <property type="entry name" value="FomD-like"/>
    <property type="match status" value="1"/>
</dbReference>
<dbReference type="EMBL" id="QMQZ01000099">
    <property type="protein sequence ID" value="RLE50846.1"/>
    <property type="molecule type" value="Genomic_DNA"/>
</dbReference>
<evidence type="ECO:0000259" key="7">
    <source>
        <dbReference type="Pfam" id="PF04167"/>
    </source>
</evidence>
<feature type="domain" description="DUF402" evidence="7">
    <location>
        <begin position="349"/>
        <end position="468"/>
    </location>
</feature>
<evidence type="ECO:0000256" key="6">
    <source>
        <dbReference type="HAMAP-Rule" id="MF_01910"/>
    </source>
</evidence>
<dbReference type="GO" id="GO:0016891">
    <property type="term" value="F:RNA endonuclease activity producing 5'-phosphomonoesters, hydrolytic mechanism"/>
    <property type="evidence" value="ECO:0007669"/>
    <property type="project" value="UniProtKB-UniRule"/>
</dbReference>
<dbReference type="EC" id="3.1.26.-" evidence="6"/>
<comment type="similarity">
    <text evidence="6">Belongs to the FAU-1 family.</text>
</comment>
<comment type="caution">
    <text evidence="9">The sequence shown here is derived from an EMBL/GenBank/DDBJ whole genome shotgun (WGS) entry which is preliminary data.</text>
</comment>
<dbReference type="InterPro" id="IPR016730">
    <property type="entry name" value="RNA-bd_FAU-1"/>
</dbReference>
<dbReference type="InterPro" id="IPR050212">
    <property type="entry name" value="Ntdp-like"/>
</dbReference>
<dbReference type="InterPro" id="IPR035930">
    <property type="entry name" value="FomD-like_sf"/>
</dbReference>
<dbReference type="InterPro" id="IPR019307">
    <property type="entry name" value="RNA-bd_AU-1/RNase_E/G"/>
</dbReference>
<dbReference type="SUPFAM" id="SSF159234">
    <property type="entry name" value="FomD-like"/>
    <property type="match status" value="1"/>
</dbReference>
<sequence>MFKARVRGIYSTALTKLLIDEGFEIVQPSAVIEERFNFGKREVFKPLDIDIFDRDDRQGVYALCTREAWRHLASSLQKRLLDVIVRKWRPQVGGVYKGLVKHLDRSGEVAFVQIDEEIIGILYPSKPLRNDVKEILVQVERTNFGSKCPVLSDKIKISGKYAILIPEERVKISRRIKDSRVRDYLRNFGLRIKPDGWGIIWRTAAATASEDELKQEINLLLEKWRKLVEMEKEASAPALLLEGLVLLNVEFPHESKRILDEIRSHVTPTIPGHHYYKAFSANLSSSVDMAENLLRRGYSKDDVLNSFEQIVQMNLPCDGDVICIRHVKLSGKEVNLGRAVIEFFDQSSGSIKLRRNIYGQGVYDGLEVEKHPGDYAISFAHIGSWYLKTEYFSKEGEFKGAYININTPIELYPRQIRYVDLEIDVCVLNNGDVFVLDEDKLNRALDQGIISHKLFERVKLEVERVLNEVVPKVLEENLHE</sequence>
<dbReference type="AlphaFoldDB" id="A0A497EUL3"/>
<dbReference type="Pfam" id="PF10150">
    <property type="entry name" value="RNase_E_G"/>
    <property type="match status" value="1"/>
</dbReference>
<evidence type="ECO:0000256" key="5">
    <source>
        <dbReference type="ARBA" id="ARBA00022884"/>
    </source>
</evidence>
<dbReference type="GO" id="GO:0035925">
    <property type="term" value="F:mRNA 3'-UTR AU-rich region binding"/>
    <property type="evidence" value="ECO:0007669"/>
    <property type="project" value="UniProtKB-UniRule"/>
</dbReference>
<evidence type="ECO:0000259" key="8">
    <source>
        <dbReference type="Pfam" id="PF10150"/>
    </source>
</evidence>
<keyword evidence="2 6" id="KW-0540">Nuclease</keyword>
<proteinExistence type="inferred from homology"/>
<dbReference type="HAMAP" id="MF_01910">
    <property type="entry name" value="RNA_binding_AU_1"/>
    <property type="match status" value="1"/>
</dbReference>
<dbReference type="GO" id="GO:0006364">
    <property type="term" value="P:rRNA processing"/>
    <property type="evidence" value="ECO:0007669"/>
    <property type="project" value="UniProtKB-UniRule"/>
</dbReference>
<dbReference type="PANTHER" id="PTHR39159">
    <property type="match status" value="1"/>
</dbReference>
<feature type="domain" description="RNA-binding protein AU-1/Ribonuclease E/G" evidence="8">
    <location>
        <begin position="157"/>
        <end position="248"/>
    </location>
</feature>